<dbReference type="PANTHER" id="PTHR24006:SF925">
    <property type="entry name" value="UBIQUITINYL HYDROLASE 1"/>
    <property type="match status" value="1"/>
</dbReference>
<dbReference type="PANTHER" id="PTHR24006">
    <property type="entry name" value="UBIQUITIN CARBOXYL-TERMINAL HYDROLASE"/>
    <property type="match status" value="1"/>
</dbReference>
<feature type="compositionally biased region" description="Acidic residues" evidence="9">
    <location>
        <begin position="2646"/>
        <end position="2657"/>
    </location>
</feature>
<dbReference type="Pfam" id="PF25010">
    <property type="entry name" value="ARM_UBP24_USP9X-Y"/>
    <property type="match status" value="1"/>
</dbReference>
<dbReference type="GO" id="GO:0016579">
    <property type="term" value="P:protein deubiquitination"/>
    <property type="evidence" value="ECO:0007669"/>
    <property type="project" value="InterPro"/>
</dbReference>
<dbReference type="GO" id="GO:0005829">
    <property type="term" value="C:cytosol"/>
    <property type="evidence" value="ECO:0007669"/>
    <property type="project" value="TreeGrafter"/>
</dbReference>
<dbReference type="Pfam" id="PF12030">
    <property type="entry name" value="DUF3517"/>
    <property type="match status" value="1"/>
</dbReference>
<comment type="catalytic activity">
    <reaction evidence="1">
        <text>Thiol-dependent hydrolysis of ester, thioester, amide, peptide and isopeptide bonds formed by the C-terminal Gly of ubiquitin (a 76-residue protein attached to proteins as an intracellular targeting signal).</text>
        <dbReference type="EC" id="3.4.19.12"/>
    </reaction>
</comment>
<evidence type="ECO:0000259" key="10">
    <source>
        <dbReference type="PROSITE" id="PS50235"/>
    </source>
</evidence>
<dbReference type="SUPFAM" id="SSF48371">
    <property type="entry name" value="ARM repeat"/>
    <property type="match status" value="2"/>
</dbReference>
<proteinExistence type="inferred from homology"/>
<evidence type="ECO:0000256" key="7">
    <source>
        <dbReference type="ARBA" id="ARBA00022801"/>
    </source>
</evidence>
<evidence type="ECO:0000313" key="12">
    <source>
        <dbReference type="Proteomes" id="UP000186922"/>
    </source>
</evidence>
<dbReference type="InterPro" id="IPR028889">
    <property type="entry name" value="USP"/>
</dbReference>
<dbReference type="Pfam" id="PF00443">
    <property type="entry name" value="UCH"/>
    <property type="match status" value="1"/>
</dbReference>
<keyword evidence="6" id="KW-0833">Ubl conjugation pathway</keyword>
<reference evidence="11 12" key="1">
    <citation type="journal article" date="2016" name="Nat. Commun.">
        <title>Extremotolerant tardigrade genome and improved radiotolerance of human cultured cells by tardigrade-unique protein.</title>
        <authorList>
            <person name="Hashimoto T."/>
            <person name="Horikawa D.D."/>
            <person name="Saito Y."/>
            <person name="Kuwahara H."/>
            <person name="Kozuka-Hata H."/>
            <person name="Shin-I T."/>
            <person name="Minakuchi Y."/>
            <person name="Ohishi K."/>
            <person name="Motoyama A."/>
            <person name="Aizu T."/>
            <person name="Enomoto A."/>
            <person name="Kondo K."/>
            <person name="Tanaka S."/>
            <person name="Hara Y."/>
            <person name="Koshikawa S."/>
            <person name="Sagara H."/>
            <person name="Miura T."/>
            <person name="Yokobori S."/>
            <person name="Miyagawa K."/>
            <person name="Suzuki Y."/>
            <person name="Kubo T."/>
            <person name="Oyama M."/>
            <person name="Kohara Y."/>
            <person name="Fujiyama A."/>
            <person name="Arakawa K."/>
            <person name="Katayama T."/>
            <person name="Toyoda A."/>
            <person name="Kunieda T."/>
        </authorList>
    </citation>
    <scope>NUCLEOTIDE SEQUENCE [LARGE SCALE GENOMIC DNA]</scope>
    <source>
        <strain evidence="11 12">YOKOZUNA-1</strain>
    </source>
</reference>
<evidence type="ECO:0000313" key="11">
    <source>
        <dbReference type="EMBL" id="GAU88150.1"/>
    </source>
</evidence>
<sequence length="2801" mass="317192">MVEGFVVEEEMTVMPPNQANEILIGGGGGGEDATVPDTVHTLLEGADLENADYAIMYSDLDIPDDMPALEPLLISSPENDTPSAPVEDLIHDTGKTDVIPLGFQENAAAEAGKEDKVEEEEAEGEMSEEYIADSLKMIDEFKQQLHSTVLRSGPPFPVGKGSVFEQILTFCVRICRRGFAAGYKQLAYFFQETLFSALSKLLTDDNVSSWNQETHVNIFRRCEQVIRLIAMKMGEDVTGLLDLLALLLNPTSRFVICNSSKQSETFPTIIPPHSTRPHFGTFPSSSSADLRKNEESAKKEDVIPPDVYARCFASRDCKGYLVDWLNVFGREKGFENLKNRIVNPPADRPLTISLLVSMLKPFGASAEFLTKKTVETYFLETFQKVPEFLQSMSDEDFKKESGKQDGKTDPVTNVLRSLKQLVKVLPDHMPAVNQVIETTRLSAIMKFLKVANFNGKMHALNEINKIIQNLIYAHRPFGTDDDKAVLDAEKVASWLQQNGVLTLILADNMHQPQFVEKLEKIIRFMIKEKSLTIKDLDDLWMAQESGKHEVIVKNVHDLLTKLAWDFTPEQLDHLFCRFQESWVSASRRQREKLLELIRRLAEDDRGGVMADKVLEVLWNLCHNDELPAEIMEQALSAHLKILDYTFTHDRETLKMGWLKKCVDEIKGNLWVVPALRHIKNICDQFPEGTGTNTVGMSRNIVTTRMDVVKKLESDLHVIDTVISSLEQYLYQVSGVMRHALRSDFDPAMEDLLGSKNPHSLQVEERLNFLYYIIKYSHEALTDPQKLWSCLVENPVVADDRDLCFKWFTQLMHCETDPDIRQEKIKPFFESHILTLDPSFLTESGIQCFSRFLSWVNANEGKIEVKRNHQFLLQLNDLVGGDYLWEIILTCKPEISQMGIDLFRDLYGFPSGDLLNKIIDLHQDVIEAQCLMRLRPICDTLSEIKNDETYRAKIDQDTNKAVRILKVVTEYVQQYDKDYRAERVRPSLSRSTFGQGFHVQLKNPQNAANSVNDVLDIAVHTNETMGGFRRSLLARFNIAASAKVDLTYGNELMVPSQDRRLVTDVINDPNRTEKQVFSIKLAASYSGGALLSDGAIVSSPDTSNDVSPADTPQDVSDDISFEIEKSLPGVWLSQNTDQMQFIIRLADLGSRLGSERLVNAARELLDILPPDEQVVQMLREAADGKIDLQHCFQIDSPSKMLYNLQVLLSLLLPSRRSQVDEAGVRLYQFVVIRNLPDFLFHMLVQNSFLKDSDKSTKERVYSYIMRLCKLVFYVQWSIGYGINHNLDAHSTGATQGFHVDVPRRGYPDDVLSMLAAMHAGVQQLTLVDCLMVEVAGIVRNQWREGMVMLPTLVVLKALRRIVWVGAAGSLHLLQSLQDIDQETMEKGSEQLTAADVAFVDDAIDCLYLCFPLTESASDDLIRSPDWLNFFSDLLVNCREPKIRKRARIRFGILLHNCVRNASHVAMIVQHFFKMVHDDNQEQPEIFEELFHFLANLLQPFNYATRPLVGANEMLHKELQWLVRCKHDCLDQNVPSVHDTVLEGHLLLIKALICTLSPQAKASLRTSNDGPPLIKELLEQFLFPASRLLLDLTTRENHPRSRTGSGDAADGSPSSVQSGDLFDDPDALLDMPVQARPICQSTASITAAFDVIIALCIGSTENLGLLYNTLTALFYSGDELNIVEWDYSPAVGPRKTDGFVGLKNAGATCYMNSVLQQLYMTPMVRNGILQMKDILPHYVDEEEEKGEGDAKRMIGPIINTEAAASEEEQVQGPDYNSTLTKQLQIIFSHLACSKLQFYTPRGFWKNFRLGSEPVNLREQHDALEFYISVLDTVDEGLKSKKKGALMTEILGGTFADQKICRDCPHRYSREEPFTSISLDIRNYHTMQDALEHYVKGDLLEGANAYFCEKCQRKVDTVKRLCIKRLPPMLTIQLKRFDYDWEREQSVKFNDYFEFPRQIDMEPYTAAGLAKVEGHSIPDDDELLMAEVESPASSSKKVKPVATQYRLVGIVVHSGQAAGGHYYSYILDRDGDPKWYRFDDGDVTECKMDDDEEMKTQCFGGEQPQKRWWSAYLLFYERMDVGTNGMSQLEGDKGSHGRIRMMSESIGSQVVYMIPQSLRRSILKQNLKFAHTRSQFIPEYFTFLKRLLTMSVSHLSSMWNAALKNINLKDNGEMDHGALAVMRLIGKFVFDVGFRTKRSLRGPAGEWSESFCKLLQHFAIARKYFVTELALNNPKRLMEFLLECPQQDVRGAFLRMLQTTAFYGRGDVMTVQTVQRLNKQAELSLPQEQMSLEKLILRAVMDLPKRKEFNDNSRNLGNFLHFFTTSLQNSDMTQKYVVIELGLPELLIKLVGDDTGPSIVSKYNQHSDQVHRLFHIVAHLVLLMDFSDLQQSPVENQEPRLPFSIGGHLEDGQSYVKASTELCNAFSLTSTVLKRIFDDCNVNEYPFADMLKWISWENPNVSARINSLLLTSLSTVYQQDYHRIFEFVLSYIQMEDSWTIMRVTQFFFGPNNGHPDGYLAVLSRFRSAAPRKAYLGLKFVVTLMAQTSTAGACVHDWLEAEWPNNLSFRSQYMQALEWLHKELTPSVRNSQTNFFGGYNNNFNWNSHQITSNEQSTTNTLERTDSARELLSLAKSYLGLSDPYVQEGNGPDDEEDLEEEYSNYSGGGLEMGSIGVVRTSSSYGMEEPACNIDEDVNESQSYEGVGEGGVSGAFGPAPRKSHTHERRNGAAPDQIREKLVSGGIMNNQGFSERANNIEAISDIMEHMQFGKKTAFGGDSYRPGTPVEQEVAQADVHEPHQSDFVD</sequence>
<dbReference type="InterPro" id="IPR056850">
    <property type="entry name" value="ARM_UBP34_24_USP9X_Y"/>
</dbReference>
<accession>A0A1D1UI16</accession>
<dbReference type="InterPro" id="IPR038765">
    <property type="entry name" value="Papain-like_cys_pep_sf"/>
</dbReference>
<feature type="domain" description="USP" evidence="10">
    <location>
        <begin position="1698"/>
        <end position="2076"/>
    </location>
</feature>
<evidence type="ECO:0000256" key="5">
    <source>
        <dbReference type="ARBA" id="ARBA00022670"/>
    </source>
</evidence>
<dbReference type="InterPro" id="IPR001394">
    <property type="entry name" value="Peptidase_C19_UCH"/>
</dbReference>
<feature type="region of interest" description="Disordered" evidence="9">
    <location>
        <begin position="1592"/>
        <end position="1615"/>
    </location>
</feature>
<comment type="caution">
    <text evidence="11">The sequence shown here is derived from an EMBL/GenBank/DDBJ whole genome shotgun (WGS) entry which is preliminary data.</text>
</comment>
<dbReference type="Pfam" id="PF22900">
    <property type="entry name" value="UCH_UBL1"/>
    <property type="match status" value="1"/>
</dbReference>
<dbReference type="InterPro" id="IPR016024">
    <property type="entry name" value="ARM-type_fold"/>
</dbReference>
<keyword evidence="5" id="KW-0645">Protease</keyword>
<dbReference type="GO" id="GO:0016477">
    <property type="term" value="P:cell migration"/>
    <property type="evidence" value="ECO:0007669"/>
    <property type="project" value="TreeGrafter"/>
</dbReference>
<organism evidence="11 12">
    <name type="scientific">Ramazzottius varieornatus</name>
    <name type="common">Water bear</name>
    <name type="synonym">Tardigrade</name>
    <dbReference type="NCBI Taxonomy" id="947166"/>
    <lineage>
        <taxon>Eukaryota</taxon>
        <taxon>Metazoa</taxon>
        <taxon>Ecdysozoa</taxon>
        <taxon>Tardigrada</taxon>
        <taxon>Eutardigrada</taxon>
        <taxon>Parachela</taxon>
        <taxon>Hypsibioidea</taxon>
        <taxon>Ramazzottiidae</taxon>
        <taxon>Ramazzottius</taxon>
    </lineage>
</organism>
<evidence type="ECO:0000256" key="4">
    <source>
        <dbReference type="ARBA" id="ARBA00022553"/>
    </source>
</evidence>
<feature type="region of interest" description="Disordered" evidence="9">
    <location>
        <begin position="2697"/>
        <end position="2730"/>
    </location>
</feature>
<feature type="region of interest" description="Disordered" evidence="9">
    <location>
        <begin position="2638"/>
        <end position="2661"/>
    </location>
</feature>
<evidence type="ECO:0000256" key="8">
    <source>
        <dbReference type="ARBA" id="ARBA00022807"/>
    </source>
</evidence>
<dbReference type="Gene3D" id="3.90.70.10">
    <property type="entry name" value="Cysteine proteinases"/>
    <property type="match status" value="1"/>
</dbReference>
<dbReference type="InterPro" id="IPR021905">
    <property type="entry name" value="DUF3517"/>
</dbReference>
<dbReference type="PROSITE" id="PS00973">
    <property type="entry name" value="USP_2"/>
    <property type="match status" value="1"/>
</dbReference>
<dbReference type="CDD" id="cd02659">
    <property type="entry name" value="peptidase_C19C"/>
    <property type="match status" value="1"/>
</dbReference>
<gene>
    <name evidence="11" type="primary">RvY_00898-1</name>
    <name evidence="11" type="synonym">RvY_00898.1</name>
    <name evidence="11" type="ORF">RvY_00898</name>
</gene>
<evidence type="ECO:0000256" key="6">
    <source>
        <dbReference type="ARBA" id="ARBA00022786"/>
    </source>
</evidence>
<dbReference type="STRING" id="947166.A0A1D1UI16"/>
<comment type="similarity">
    <text evidence="2">Belongs to the peptidase C19 family.</text>
</comment>
<evidence type="ECO:0000256" key="2">
    <source>
        <dbReference type="ARBA" id="ARBA00009085"/>
    </source>
</evidence>
<evidence type="ECO:0000256" key="9">
    <source>
        <dbReference type="SAM" id="MobiDB-lite"/>
    </source>
</evidence>
<evidence type="ECO:0000256" key="1">
    <source>
        <dbReference type="ARBA" id="ARBA00000707"/>
    </source>
</evidence>
<dbReference type="PROSITE" id="PS50235">
    <property type="entry name" value="USP_3"/>
    <property type="match status" value="1"/>
</dbReference>
<keyword evidence="12" id="KW-1185">Reference proteome</keyword>
<name>A0A1D1UI16_RAMVA</name>
<feature type="compositionally biased region" description="Basic and acidic residues" evidence="9">
    <location>
        <begin position="2790"/>
        <end position="2801"/>
    </location>
</feature>
<dbReference type="InterPro" id="IPR050164">
    <property type="entry name" value="Peptidase_C19"/>
</dbReference>
<keyword evidence="4" id="KW-0597">Phosphoprotein</keyword>
<feature type="compositionally biased region" description="Low complexity" evidence="9">
    <location>
        <begin position="1602"/>
        <end position="1613"/>
    </location>
</feature>
<dbReference type="EMBL" id="BDGG01000001">
    <property type="protein sequence ID" value="GAU88150.1"/>
    <property type="molecule type" value="Genomic_DNA"/>
</dbReference>
<feature type="region of interest" description="Disordered" evidence="9">
    <location>
        <begin position="2769"/>
        <end position="2801"/>
    </location>
</feature>
<dbReference type="Proteomes" id="UP000186922">
    <property type="component" value="Unassembled WGS sequence"/>
</dbReference>
<keyword evidence="7" id="KW-0378">Hydrolase</keyword>
<dbReference type="InterPro" id="IPR055176">
    <property type="entry name" value="UBP24/USP9X/USP9Y_UBL"/>
</dbReference>
<dbReference type="SUPFAM" id="SSF54001">
    <property type="entry name" value="Cysteine proteinases"/>
    <property type="match status" value="1"/>
</dbReference>
<keyword evidence="8" id="KW-0788">Thiol protease</keyword>
<dbReference type="GO" id="GO:0005634">
    <property type="term" value="C:nucleus"/>
    <property type="evidence" value="ECO:0007669"/>
    <property type="project" value="TreeGrafter"/>
</dbReference>
<dbReference type="PROSITE" id="PS00972">
    <property type="entry name" value="USP_1"/>
    <property type="match status" value="1"/>
</dbReference>
<dbReference type="InterPro" id="IPR018200">
    <property type="entry name" value="USP_CS"/>
</dbReference>
<protein>
    <recommendedName>
        <fullName evidence="3">ubiquitinyl hydrolase 1</fullName>
        <ecNumber evidence="3">3.4.19.12</ecNumber>
    </recommendedName>
</protein>
<dbReference type="GO" id="GO:0006508">
    <property type="term" value="P:proteolysis"/>
    <property type="evidence" value="ECO:0007669"/>
    <property type="project" value="UniProtKB-KW"/>
</dbReference>
<dbReference type="GO" id="GO:0004843">
    <property type="term" value="F:cysteine-type deubiquitinase activity"/>
    <property type="evidence" value="ECO:0007669"/>
    <property type="project" value="UniProtKB-EC"/>
</dbReference>
<dbReference type="EC" id="3.4.19.12" evidence="3"/>
<dbReference type="OrthoDB" id="289038at2759"/>
<evidence type="ECO:0000256" key="3">
    <source>
        <dbReference type="ARBA" id="ARBA00012759"/>
    </source>
</evidence>